<dbReference type="PROSITE" id="PS01209">
    <property type="entry name" value="LDLRA_1"/>
    <property type="match status" value="1"/>
</dbReference>
<dbReference type="SMART" id="SM00192">
    <property type="entry name" value="LDLa"/>
    <property type="match status" value="1"/>
</dbReference>
<dbReference type="OrthoDB" id="6514358at2759"/>
<comment type="caution">
    <text evidence="3">Lacks conserved residue(s) required for the propagation of feature annotation.</text>
</comment>
<dbReference type="OMA" id="ASYWILA"/>
<dbReference type="InterPro" id="IPR023415">
    <property type="entry name" value="LDLR_class-A_CS"/>
</dbReference>
<proteinExistence type="predicted"/>
<dbReference type="AlphaFoldDB" id="A0A9J6FHS2"/>
<name>A0A9J6FHS2_HAELO</name>
<dbReference type="Gene3D" id="4.10.1220.10">
    <property type="entry name" value="EGF-type module"/>
    <property type="match status" value="1"/>
</dbReference>
<dbReference type="InterPro" id="IPR002172">
    <property type="entry name" value="LDrepeatLR_classA_rpt"/>
</dbReference>
<dbReference type="SUPFAM" id="SSF49854">
    <property type="entry name" value="Spermadhesin, CUB domain"/>
    <property type="match status" value="1"/>
</dbReference>
<reference evidence="5 6" key="1">
    <citation type="journal article" date="2020" name="Cell">
        <title>Large-Scale Comparative Analyses of Tick Genomes Elucidate Their Genetic Diversity and Vector Capacities.</title>
        <authorList>
            <consortium name="Tick Genome and Microbiome Consortium (TIGMIC)"/>
            <person name="Jia N."/>
            <person name="Wang J."/>
            <person name="Shi W."/>
            <person name="Du L."/>
            <person name="Sun Y."/>
            <person name="Zhan W."/>
            <person name="Jiang J.F."/>
            <person name="Wang Q."/>
            <person name="Zhang B."/>
            <person name="Ji P."/>
            <person name="Bell-Sakyi L."/>
            <person name="Cui X.M."/>
            <person name="Yuan T.T."/>
            <person name="Jiang B.G."/>
            <person name="Yang W.F."/>
            <person name="Lam T.T."/>
            <person name="Chang Q.C."/>
            <person name="Ding S.J."/>
            <person name="Wang X.J."/>
            <person name="Zhu J.G."/>
            <person name="Ruan X.D."/>
            <person name="Zhao L."/>
            <person name="Wei J.T."/>
            <person name="Ye R.Z."/>
            <person name="Que T.C."/>
            <person name="Du C.H."/>
            <person name="Zhou Y.H."/>
            <person name="Cheng J.X."/>
            <person name="Dai P.F."/>
            <person name="Guo W.B."/>
            <person name="Han X.H."/>
            <person name="Huang E.J."/>
            <person name="Li L.F."/>
            <person name="Wei W."/>
            <person name="Gao Y.C."/>
            <person name="Liu J.Z."/>
            <person name="Shao H.Z."/>
            <person name="Wang X."/>
            <person name="Wang C.C."/>
            <person name="Yang T.C."/>
            <person name="Huo Q.B."/>
            <person name="Li W."/>
            <person name="Chen H.Y."/>
            <person name="Chen S.E."/>
            <person name="Zhou L.G."/>
            <person name="Ni X.B."/>
            <person name="Tian J.H."/>
            <person name="Sheng Y."/>
            <person name="Liu T."/>
            <person name="Pan Y.S."/>
            <person name="Xia L.Y."/>
            <person name="Li J."/>
            <person name="Zhao F."/>
            <person name="Cao W.C."/>
        </authorList>
    </citation>
    <scope>NUCLEOTIDE SEQUENCE [LARGE SCALE GENOMIC DNA]</scope>
    <source>
        <strain evidence="5">HaeL-2018</strain>
    </source>
</reference>
<keyword evidence="2 3" id="KW-1015">Disulfide bond</keyword>
<dbReference type="PANTHER" id="PTHR24251:SF37">
    <property type="entry name" value="CUB DOMAIN-CONTAINING PROTEIN"/>
    <property type="match status" value="1"/>
</dbReference>
<feature type="region of interest" description="Disordered" evidence="4">
    <location>
        <begin position="617"/>
        <end position="640"/>
    </location>
</feature>
<evidence type="ECO:0000256" key="4">
    <source>
        <dbReference type="SAM" id="MobiDB-lite"/>
    </source>
</evidence>
<comment type="caution">
    <text evidence="5">The sequence shown here is derived from an EMBL/GenBank/DDBJ whole genome shotgun (WGS) entry which is preliminary data.</text>
</comment>
<dbReference type="PROSITE" id="PS50068">
    <property type="entry name" value="LDLRA_2"/>
    <property type="match status" value="1"/>
</dbReference>
<dbReference type="Gene3D" id="2.60.120.290">
    <property type="entry name" value="Spermadhesin, CUB domain"/>
    <property type="match status" value="2"/>
</dbReference>
<feature type="disulfide bond" evidence="3">
    <location>
        <begin position="600"/>
        <end position="615"/>
    </location>
</feature>
<accession>A0A9J6FHS2</accession>
<evidence type="ECO:0000256" key="3">
    <source>
        <dbReference type="PROSITE-ProRule" id="PRU00124"/>
    </source>
</evidence>
<evidence type="ECO:0000256" key="2">
    <source>
        <dbReference type="ARBA" id="ARBA00023157"/>
    </source>
</evidence>
<dbReference type="EMBL" id="JABSTR010000001">
    <property type="protein sequence ID" value="KAH9362565.1"/>
    <property type="molecule type" value="Genomic_DNA"/>
</dbReference>
<dbReference type="CDD" id="cd00112">
    <property type="entry name" value="LDLa"/>
    <property type="match status" value="1"/>
</dbReference>
<evidence type="ECO:0000313" key="6">
    <source>
        <dbReference type="Proteomes" id="UP000821853"/>
    </source>
</evidence>
<evidence type="ECO:0000313" key="5">
    <source>
        <dbReference type="EMBL" id="KAH9362565.1"/>
    </source>
</evidence>
<dbReference type="SUPFAM" id="SSF57424">
    <property type="entry name" value="LDL receptor-like module"/>
    <property type="match status" value="1"/>
</dbReference>
<sequence length="640" mass="69123">MIHAEDSKDHEVYMSMHTLGLKGQNCSWMRAVESDSRAVIYLPANVPDFLLQRLACRWVVQGQTNNALGLEVLSLSLNSAQGLLVATDGGRRDSPIILQASQGNEEHVSTQGGHLKEKATNVRISGEESQDSVFLLEVNQTKQVVLSPVVALKSKEASVEVVSDFYRKGPVLQKFVMGSEGYSVASINNRLMLRAQKFTKDDSFTFNFTGVERGCHETTLGTSGSYSLSGNCEAVCTWAINPSDDSGKADKFSLWLDHLDLSGNGSVTISSLTRPSQPLLRLNSSYSSSMPVEMSSVGGAYMVITRSQCAQQNDTVASGSTAGVLGSTFSPKLAPGVGYSFRSPRFPNQYPLNSTRSWTFEGKGIGGFHLTFRSMDIAQYPLNSTRSWTFEGKGIGGFHLTFRSMDIAQGHALILMSGNQSVPLKGSTLPADIVLEKPQMHAQFSAPIQAGYASGYGFDALLTPADGVQVIGKEAGTAETPSFPAFINESRTYLWSIYVPNTDTKKTSVAVRFNISHLHKSAKDTGILTVYDGNSVRSPVLENVTDKNLLSRTDTILVKFVTMAGSDGGSALQLNFTTYRCNMSDTCNNTKICIHEDWRCNGVNDCGDNTDEVGCSYHPTPAPPPTTPSPPMPEGKGGGK</sequence>
<dbReference type="InterPro" id="IPR035914">
    <property type="entry name" value="Sperma_CUB_dom_sf"/>
</dbReference>
<keyword evidence="6" id="KW-1185">Reference proteome</keyword>
<dbReference type="InterPro" id="IPR036055">
    <property type="entry name" value="LDL_receptor-like_sf"/>
</dbReference>
<dbReference type="VEuPathDB" id="VectorBase:HLOH_043457"/>
<dbReference type="Proteomes" id="UP000821853">
    <property type="component" value="Chromosome 1"/>
</dbReference>
<feature type="disulfide bond" evidence="3">
    <location>
        <begin position="581"/>
        <end position="593"/>
    </location>
</feature>
<evidence type="ECO:0000256" key="1">
    <source>
        <dbReference type="ARBA" id="ARBA00022737"/>
    </source>
</evidence>
<dbReference type="Pfam" id="PF00057">
    <property type="entry name" value="Ldl_recept_a"/>
    <property type="match status" value="1"/>
</dbReference>
<dbReference type="PANTHER" id="PTHR24251">
    <property type="entry name" value="OVOCHYMASE-RELATED"/>
    <property type="match status" value="1"/>
</dbReference>
<protein>
    <submittedName>
        <fullName evidence="5">Uncharacterized protein</fullName>
    </submittedName>
</protein>
<gene>
    <name evidence="5" type="ORF">HPB48_015521</name>
</gene>
<organism evidence="5 6">
    <name type="scientific">Haemaphysalis longicornis</name>
    <name type="common">Bush tick</name>
    <dbReference type="NCBI Taxonomy" id="44386"/>
    <lineage>
        <taxon>Eukaryota</taxon>
        <taxon>Metazoa</taxon>
        <taxon>Ecdysozoa</taxon>
        <taxon>Arthropoda</taxon>
        <taxon>Chelicerata</taxon>
        <taxon>Arachnida</taxon>
        <taxon>Acari</taxon>
        <taxon>Parasitiformes</taxon>
        <taxon>Ixodida</taxon>
        <taxon>Ixodoidea</taxon>
        <taxon>Ixodidae</taxon>
        <taxon>Haemaphysalinae</taxon>
        <taxon>Haemaphysalis</taxon>
    </lineage>
</organism>
<feature type="compositionally biased region" description="Pro residues" evidence="4">
    <location>
        <begin position="620"/>
        <end position="633"/>
    </location>
</feature>
<keyword evidence="1" id="KW-0677">Repeat</keyword>